<feature type="compositionally biased region" description="Acidic residues" evidence="1">
    <location>
        <begin position="8"/>
        <end position="50"/>
    </location>
</feature>
<dbReference type="Proteomes" id="UP000824469">
    <property type="component" value="Unassembled WGS sequence"/>
</dbReference>
<sequence length="204" mass="22526">MRGKPSKEEEDEDDTDDADDTDDDFFDQEDSDDDEEDKDDNEDDEDDEDVATSKTSRIDKAKIATPEHDSDDDEEEEKEEDKDMEDFDINDTEAGKSGYEEDNEDEEAPKMHAGKKRPIPDSNTKSPKTKKKARVATPQGQEPGEGKKSVQFSTHHAGAKKGSKKGKEVLGGSKQQPLTSTKTPISGGTPWPGKKPHSAANRAK</sequence>
<evidence type="ECO:0000313" key="3">
    <source>
        <dbReference type="Proteomes" id="UP000824469"/>
    </source>
</evidence>
<feature type="non-terminal residue" evidence="2">
    <location>
        <position position="204"/>
    </location>
</feature>
<keyword evidence="3" id="KW-1185">Reference proteome</keyword>
<gene>
    <name evidence="2" type="ORF">KI387_022529</name>
</gene>
<protein>
    <submittedName>
        <fullName evidence="2">Uncharacterized protein</fullName>
    </submittedName>
</protein>
<accession>A0AA38G0D6</accession>
<evidence type="ECO:0000313" key="2">
    <source>
        <dbReference type="EMBL" id="KAH9313902.1"/>
    </source>
</evidence>
<dbReference type="EMBL" id="JAHRHJ020000005">
    <property type="protein sequence ID" value="KAH9313902.1"/>
    <property type="molecule type" value="Genomic_DNA"/>
</dbReference>
<feature type="compositionally biased region" description="Basic and acidic residues" evidence="1">
    <location>
        <begin position="56"/>
        <end position="68"/>
    </location>
</feature>
<organism evidence="2 3">
    <name type="scientific">Taxus chinensis</name>
    <name type="common">Chinese yew</name>
    <name type="synonym">Taxus wallichiana var. chinensis</name>
    <dbReference type="NCBI Taxonomy" id="29808"/>
    <lineage>
        <taxon>Eukaryota</taxon>
        <taxon>Viridiplantae</taxon>
        <taxon>Streptophyta</taxon>
        <taxon>Embryophyta</taxon>
        <taxon>Tracheophyta</taxon>
        <taxon>Spermatophyta</taxon>
        <taxon>Pinopsida</taxon>
        <taxon>Pinidae</taxon>
        <taxon>Conifers II</taxon>
        <taxon>Cupressales</taxon>
        <taxon>Taxaceae</taxon>
        <taxon>Taxus</taxon>
    </lineage>
</organism>
<reference evidence="2 3" key="1">
    <citation type="journal article" date="2021" name="Nat. Plants">
        <title>The Taxus genome provides insights into paclitaxel biosynthesis.</title>
        <authorList>
            <person name="Xiong X."/>
            <person name="Gou J."/>
            <person name="Liao Q."/>
            <person name="Li Y."/>
            <person name="Zhou Q."/>
            <person name="Bi G."/>
            <person name="Li C."/>
            <person name="Du R."/>
            <person name="Wang X."/>
            <person name="Sun T."/>
            <person name="Guo L."/>
            <person name="Liang H."/>
            <person name="Lu P."/>
            <person name="Wu Y."/>
            <person name="Zhang Z."/>
            <person name="Ro D.K."/>
            <person name="Shang Y."/>
            <person name="Huang S."/>
            <person name="Yan J."/>
        </authorList>
    </citation>
    <scope>NUCLEOTIDE SEQUENCE [LARGE SCALE GENOMIC DNA]</scope>
    <source>
        <strain evidence="2">Ta-2019</strain>
    </source>
</reference>
<feature type="compositionally biased region" description="Polar residues" evidence="1">
    <location>
        <begin position="175"/>
        <end position="186"/>
    </location>
</feature>
<name>A0AA38G0D6_TAXCH</name>
<feature type="compositionally biased region" description="Acidic residues" evidence="1">
    <location>
        <begin position="69"/>
        <end position="91"/>
    </location>
</feature>
<comment type="caution">
    <text evidence="2">The sequence shown here is derived from an EMBL/GenBank/DDBJ whole genome shotgun (WGS) entry which is preliminary data.</text>
</comment>
<proteinExistence type="predicted"/>
<evidence type="ECO:0000256" key="1">
    <source>
        <dbReference type="SAM" id="MobiDB-lite"/>
    </source>
</evidence>
<dbReference type="AlphaFoldDB" id="A0AA38G0D6"/>
<feature type="region of interest" description="Disordered" evidence="1">
    <location>
        <begin position="1"/>
        <end position="204"/>
    </location>
</feature>